<dbReference type="HOGENOM" id="CLU_100552_0_0_9"/>
<comment type="function">
    <text evidence="7">Specifically methylates the pseudouridine at position 1915 (m3Psi1915) in 23S rRNA.</text>
</comment>
<evidence type="ECO:0000256" key="2">
    <source>
        <dbReference type="ARBA" id="ARBA00022552"/>
    </source>
</evidence>
<evidence type="ECO:0000256" key="3">
    <source>
        <dbReference type="ARBA" id="ARBA00022603"/>
    </source>
</evidence>
<keyword evidence="5 7" id="KW-0949">S-adenosyl-L-methionine</keyword>
<name>I4AET5_DESDJ</name>
<comment type="subcellular location">
    <subcellularLocation>
        <location evidence="7">Cytoplasm</location>
    </subcellularLocation>
</comment>
<dbReference type="Proteomes" id="UP000006053">
    <property type="component" value="Chromosome"/>
</dbReference>
<evidence type="ECO:0000256" key="1">
    <source>
        <dbReference type="ARBA" id="ARBA00022490"/>
    </source>
</evidence>
<dbReference type="PANTHER" id="PTHR33603:SF1">
    <property type="entry name" value="RIBOSOMAL RNA LARGE SUBUNIT METHYLTRANSFERASE H"/>
    <property type="match status" value="1"/>
</dbReference>
<feature type="binding site" evidence="7">
    <location>
        <position position="77"/>
    </location>
    <ligand>
        <name>S-adenosyl-L-methionine</name>
        <dbReference type="ChEBI" id="CHEBI:59789"/>
    </ligand>
</feature>
<dbReference type="SUPFAM" id="SSF75217">
    <property type="entry name" value="alpha/beta knot"/>
    <property type="match status" value="1"/>
</dbReference>
<dbReference type="OrthoDB" id="9806643at2"/>
<reference evidence="9" key="1">
    <citation type="submission" date="2012-06" db="EMBL/GenBank/DDBJ databases">
        <title>Complete sequence of Desulfitobacterium dehalogenans ATCC 51507.</title>
        <authorList>
            <person name="Lucas S."/>
            <person name="Han J."/>
            <person name="Lapidus A."/>
            <person name="Cheng J.-F."/>
            <person name="Goodwin L."/>
            <person name="Pitluck S."/>
            <person name="Peters L."/>
            <person name="Ovchinnikova G."/>
            <person name="Teshima H."/>
            <person name="Detter J.C."/>
            <person name="Han C."/>
            <person name="Tapia R."/>
            <person name="Land M."/>
            <person name="Hauser L."/>
            <person name="Kyrpides N."/>
            <person name="Ivanova N."/>
            <person name="Pagani I."/>
            <person name="Kruse T."/>
            <person name="de Vos W.M."/>
            <person name="Smidt H."/>
            <person name="Woyke T."/>
        </authorList>
    </citation>
    <scope>NUCLEOTIDE SEQUENCE [LARGE SCALE GENOMIC DNA]</scope>
    <source>
        <strain evidence="9">ATCC 51507 / DSM 9161 / JW/IU-DC1</strain>
    </source>
</reference>
<dbReference type="HAMAP" id="MF_00658">
    <property type="entry name" value="23SrRNA_methyltr_H"/>
    <property type="match status" value="1"/>
</dbReference>
<dbReference type="Gene3D" id="3.40.1280.10">
    <property type="match status" value="1"/>
</dbReference>
<feature type="binding site" evidence="7">
    <location>
        <begin position="128"/>
        <end position="133"/>
    </location>
    <ligand>
        <name>S-adenosyl-L-methionine</name>
        <dbReference type="ChEBI" id="CHEBI:59789"/>
    </ligand>
</feature>
<evidence type="ECO:0000256" key="5">
    <source>
        <dbReference type="ARBA" id="ARBA00022691"/>
    </source>
</evidence>
<keyword evidence="4 7" id="KW-0808">Transferase</keyword>
<dbReference type="KEGG" id="ddh:Desde_4209"/>
<dbReference type="CDD" id="cd18081">
    <property type="entry name" value="RlmH-like"/>
    <property type="match status" value="1"/>
</dbReference>
<proteinExistence type="inferred from homology"/>
<protein>
    <recommendedName>
        <fullName evidence="7">Ribosomal RNA large subunit methyltransferase H</fullName>
        <ecNumber evidence="7">2.1.1.177</ecNumber>
    </recommendedName>
    <alternativeName>
        <fullName evidence="7">23S rRNA (pseudouridine1915-N3)-methyltransferase</fullName>
    </alternativeName>
    <alternativeName>
        <fullName evidence="7">23S rRNA m3Psi1915 methyltransferase</fullName>
    </alternativeName>
    <alternativeName>
        <fullName evidence="7">rRNA (pseudouridine-N3-)-methyltransferase RlmH</fullName>
    </alternativeName>
</protein>
<dbReference type="InterPro" id="IPR029026">
    <property type="entry name" value="tRNA_m1G_MTases_N"/>
</dbReference>
<accession>I4AET5</accession>
<feature type="binding site" evidence="7">
    <location>
        <position position="109"/>
    </location>
    <ligand>
        <name>S-adenosyl-L-methionine</name>
        <dbReference type="ChEBI" id="CHEBI:59789"/>
    </ligand>
</feature>
<dbReference type="Pfam" id="PF02590">
    <property type="entry name" value="SPOUT_MTase"/>
    <property type="match status" value="1"/>
</dbReference>
<keyword evidence="9" id="KW-1185">Reference proteome</keyword>
<comment type="similarity">
    <text evidence="6 7">Belongs to the RNA methyltransferase RlmH family.</text>
</comment>
<evidence type="ECO:0000313" key="9">
    <source>
        <dbReference type="Proteomes" id="UP000006053"/>
    </source>
</evidence>
<dbReference type="EMBL" id="CP003348">
    <property type="protein sequence ID" value="AFM02470.1"/>
    <property type="molecule type" value="Genomic_DNA"/>
</dbReference>
<reference evidence="8 9" key="2">
    <citation type="journal article" date="2015" name="J. Bacteriol.">
        <title>Genomic, proteomic, and biochemical analysis of the organohalide respiratory pathway in Desulfitobacterium dehalogenans.</title>
        <authorList>
            <person name="Kruse T."/>
            <person name="van de Pas B.A."/>
            <person name="Atteia A."/>
            <person name="Krab K."/>
            <person name="Hagen W.R."/>
            <person name="Goodwin L."/>
            <person name="Chain P."/>
            <person name="Boeren S."/>
            <person name="Maphosa F."/>
            <person name="Schraa G."/>
            <person name="de Vos W.M."/>
            <person name="van der Oost J."/>
            <person name="Smidt H."/>
            <person name="Stams A.J."/>
        </authorList>
    </citation>
    <scope>NUCLEOTIDE SEQUENCE [LARGE SCALE GENOMIC DNA]</scope>
    <source>
        <strain evidence="9">ATCC 51507 / DSM 9161 / JW/IU-DC1</strain>
    </source>
</reference>
<gene>
    <name evidence="7" type="primary">rlmH</name>
    <name evidence="8" type="ordered locus">Desde_4209</name>
</gene>
<dbReference type="InterPro" id="IPR003742">
    <property type="entry name" value="RlmH-like"/>
</dbReference>
<dbReference type="GO" id="GO:0005737">
    <property type="term" value="C:cytoplasm"/>
    <property type="evidence" value="ECO:0007669"/>
    <property type="project" value="UniProtKB-SubCell"/>
</dbReference>
<dbReference type="NCBIfam" id="TIGR00246">
    <property type="entry name" value="tRNA_RlmH_YbeA"/>
    <property type="match status" value="1"/>
</dbReference>
<comment type="subunit">
    <text evidence="7">Homodimer.</text>
</comment>
<dbReference type="AlphaFoldDB" id="I4AET5"/>
<evidence type="ECO:0000256" key="7">
    <source>
        <dbReference type="HAMAP-Rule" id="MF_00658"/>
    </source>
</evidence>
<evidence type="ECO:0000256" key="6">
    <source>
        <dbReference type="ARBA" id="ARBA00038303"/>
    </source>
</evidence>
<evidence type="ECO:0000313" key="8">
    <source>
        <dbReference type="EMBL" id="AFM02470.1"/>
    </source>
</evidence>
<keyword evidence="2 7" id="KW-0698">rRNA processing</keyword>
<keyword evidence="3 7" id="KW-0489">Methyltransferase</keyword>
<sequence length="160" mass="18171">MLQIKIIAVGKIREKFLIEGIKEYTKRLSAYIRLEIMEIGDEPCPERLSSADEELVKSKEGERILKGIGSQEHVILLDLQGKEFTSPGFSEYIDGLALMGKSSVTFIIGGSLGVSQEVRGRADYRWSFSQLTFPHPLIRLLLLEQIYRAMRISKGEPYHK</sequence>
<organism evidence="8 9">
    <name type="scientific">Desulfitobacterium dehalogenans (strain ATCC 51507 / DSM 9161 / JW/IU-DC1)</name>
    <dbReference type="NCBI Taxonomy" id="756499"/>
    <lineage>
        <taxon>Bacteria</taxon>
        <taxon>Bacillati</taxon>
        <taxon>Bacillota</taxon>
        <taxon>Clostridia</taxon>
        <taxon>Eubacteriales</taxon>
        <taxon>Desulfitobacteriaceae</taxon>
        <taxon>Desulfitobacterium</taxon>
    </lineage>
</organism>
<dbReference type="GO" id="GO:0070038">
    <property type="term" value="F:rRNA (pseudouridine-N3-)-methyltransferase activity"/>
    <property type="evidence" value="ECO:0007669"/>
    <property type="project" value="UniProtKB-UniRule"/>
</dbReference>
<dbReference type="PANTHER" id="PTHR33603">
    <property type="entry name" value="METHYLTRANSFERASE"/>
    <property type="match status" value="1"/>
</dbReference>
<dbReference type="STRING" id="756499.Desde_4209"/>
<dbReference type="InterPro" id="IPR029028">
    <property type="entry name" value="Alpha/beta_knot_MTases"/>
</dbReference>
<dbReference type="NCBIfam" id="NF000985">
    <property type="entry name" value="PRK00103.1-3"/>
    <property type="match status" value="1"/>
</dbReference>
<keyword evidence="1 7" id="KW-0963">Cytoplasm</keyword>
<evidence type="ECO:0000256" key="4">
    <source>
        <dbReference type="ARBA" id="ARBA00022679"/>
    </source>
</evidence>
<dbReference type="PIRSF" id="PIRSF004505">
    <property type="entry name" value="MT_bac"/>
    <property type="match status" value="1"/>
</dbReference>
<comment type="catalytic activity">
    <reaction evidence="7">
        <text>pseudouridine(1915) in 23S rRNA + S-adenosyl-L-methionine = N(3)-methylpseudouridine(1915) in 23S rRNA + S-adenosyl-L-homocysteine + H(+)</text>
        <dbReference type="Rhea" id="RHEA:42752"/>
        <dbReference type="Rhea" id="RHEA-COMP:10221"/>
        <dbReference type="Rhea" id="RHEA-COMP:10222"/>
        <dbReference type="ChEBI" id="CHEBI:15378"/>
        <dbReference type="ChEBI" id="CHEBI:57856"/>
        <dbReference type="ChEBI" id="CHEBI:59789"/>
        <dbReference type="ChEBI" id="CHEBI:65314"/>
        <dbReference type="ChEBI" id="CHEBI:74486"/>
        <dbReference type="EC" id="2.1.1.177"/>
    </reaction>
</comment>
<dbReference type="eggNOG" id="COG1576">
    <property type="taxonomic scope" value="Bacteria"/>
</dbReference>
<dbReference type="EC" id="2.1.1.177" evidence="7"/>